<evidence type="ECO:0000256" key="1">
    <source>
        <dbReference type="SAM" id="MobiDB-lite"/>
    </source>
</evidence>
<dbReference type="EMBL" id="JARGDN010000015">
    <property type="protein sequence ID" value="MDG9734187.1"/>
    <property type="molecule type" value="Genomic_DNA"/>
</dbReference>
<keyword evidence="4" id="KW-1185">Reference proteome</keyword>
<keyword evidence="2" id="KW-0812">Transmembrane</keyword>
<dbReference type="GeneID" id="64345678"/>
<protein>
    <submittedName>
        <fullName evidence="3">Uncharacterized protein</fullName>
    </submittedName>
</protein>
<accession>A0ABT6HFA4</accession>
<dbReference type="Proteomes" id="UP001529201">
    <property type="component" value="Unassembled WGS sequence"/>
</dbReference>
<name>A0ABT6HFA4_LEUPS</name>
<reference evidence="3 4" key="1">
    <citation type="submission" date="2023-02" db="EMBL/GenBank/DDBJ databases">
        <title>Antimicrobial susceptibility testing and tentative epidemiological cut-off values for Lactobacillaceae family species intended for ingestion.</title>
        <authorList>
            <person name="Noehr-Meldgaard K."/>
            <person name="Struve C."/>
            <person name="Ingmer H."/>
            <person name="Koza A."/>
            <person name="Al-Nakeeb K."/>
            <person name="Agersoe Y."/>
        </authorList>
    </citation>
    <scope>NUCLEOTIDE SEQUENCE [LARGE SCALE GENOMIC DNA]</scope>
    <source>
        <strain evidence="3 4">DSM 20193</strain>
    </source>
</reference>
<feature type="compositionally biased region" description="Basic and acidic residues" evidence="1">
    <location>
        <begin position="1"/>
        <end position="11"/>
    </location>
</feature>
<feature type="region of interest" description="Disordered" evidence="1">
    <location>
        <begin position="1"/>
        <end position="21"/>
    </location>
</feature>
<evidence type="ECO:0000256" key="2">
    <source>
        <dbReference type="SAM" id="Phobius"/>
    </source>
</evidence>
<feature type="transmembrane region" description="Helical" evidence="2">
    <location>
        <begin position="29"/>
        <end position="50"/>
    </location>
</feature>
<dbReference type="RefSeq" id="WP_010276092.1">
    <property type="nucleotide sequence ID" value="NZ_CP042383.1"/>
</dbReference>
<keyword evidence="2" id="KW-0472">Membrane</keyword>
<sequence>MKKDSFGRSDLDDTLNDVTNHPERGLSLLSIKGTIILVVIVIIALLIYVITQ</sequence>
<evidence type="ECO:0000313" key="4">
    <source>
        <dbReference type="Proteomes" id="UP001529201"/>
    </source>
</evidence>
<proteinExistence type="predicted"/>
<comment type="caution">
    <text evidence="3">The sequence shown here is derived from an EMBL/GenBank/DDBJ whole genome shotgun (WGS) entry which is preliminary data.</text>
</comment>
<gene>
    <name evidence="3" type="ORF">P1N92_08725</name>
</gene>
<organism evidence="3 4">
    <name type="scientific">Leuconostoc pseudomesenteroides</name>
    <dbReference type="NCBI Taxonomy" id="33968"/>
    <lineage>
        <taxon>Bacteria</taxon>
        <taxon>Bacillati</taxon>
        <taxon>Bacillota</taxon>
        <taxon>Bacilli</taxon>
        <taxon>Lactobacillales</taxon>
        <taxon>Lactobacillaceae</taxon>
        <taxon>Leuconostoc</taxon>
    </lineage>
</organism>
<evidence type="ECO:0000313" key="3">
    <source>
        <dbReference type="EMBL" id="MDG9734187.1"/>
    </source>
</evidence>
<keyword evidence="2" id="KW-1133">Transmembrane helix</keyword>